<dbReference type="InterPro" id="IPR011006">
    <property type="entry name" value="CheY-like_superfamily"/>
</dbReference>
<dbReference type="Proteomes" id="UP000007967">
    <property type="component" value="Chromosome"/>
</dbReference>
<dbReference type="Pfam" id="PF03861">
    <property type="entry name" value="ANTAR"/>
    <property type="match status" value="1"/>
</dbReference>
<gene>
    <name evidence="6" type="ordered locus">Kfla_2059</name>
</gene>
<dbReference type="InterPro" id="IPR029016">
    <property type="entry name" value="GAF-like_dom_sf"/>
</dbReference>
<dbReference type="EMBL" id="CP001736">
    <property type="protein sequence ID" value="ADB31145.1"/>
    <property type="molecule type" value="Genomic_DNA"/>
</dbReference>
<reference evidence="7" key="1">
    <citation type="submission" date="2009-09" db="EMBL/GenBank/DDBJ databases">
        <title>The complete genome of Kribbella flavida DSM 17836.</title>
        <authorList>
            <consortium name="US DOE Joint Genome Institute (JGI-PGF)"/>
            <person name="Lucas S."/>
            <person name="Copeland A."/>
            <person name="Lapidus A."/>
            <person name="Glavina del Rio T."/>
            <person name="Dalin E."/>
            <person name="Tice H."/>
            <person name="Bruce D."/>
            <person name="Goodwin L."/>
            <person name="Pitluck S."/>
            <person name="Kyrpides N."/>
            <person name="Mavromatis K."/>
            <person name="Ivanova N."/>
            <person name="Saunders E."/>
            <person name="Brettin T."/>
            <person name="Detter J.C."/>
            <person name="Han C."/>
            <person name="Larimer F."/>
            <person name="Land M."/>
            <person name="Hauser L."/>
            <person name="Markowitz V."/>
            <person name="Cheng J.-F."/>
            <person name="Hugenholtz P."/>
            <person name="Woyke T."/>
            <person name="Wu D."/>
            <person name="Pukall R."/>
            <person name="Klenk H.-P."/>
            <person name="Eisen J.A."/>
        </authorList>
    </citation>
    <scope>NUCLEOTIDE SEQUENCE [LARGE SCALE GENOMIC DNA]</scope>
    <source>
        <strain evidence="7">DSM 17836 / JCM 10339 / NBRC 14399</strain>
    </source>
</reference>
<evidence type="ECO:0000313" key="7">
    <source>
        <dbReference type="Proteomes" id="UP000007967"/>
    </source>
</evidence>
<dbReference type="PROSITE" id="PS50921">
    <property type="entry name" value="ANTAR"/>
    <property type="match status" value="1"/>
</dbReference>
<evidence type="ECO:0000259" key="5">
    <source>
        <dbReference type="PROSITE" id="PS50921"/>
    </source>
</evidence>
<evidence type="ECO:0000256" key="3">
    <source>
        <dbReference type="ARBA" id="ARBA00023015"/>
    </source>
</evidence>
<keyword evidence="1" id="KW-0808">Transferase</keyword>
<dbReference type="Gene3D" id="3.30.450.40">
    <property type="match status" value="1"/>
</dbReference>
<evidence type="ECO:0000313" key="6">
    <source>
        <dbReference type="EMBL" id="ADB31145.1"/>
    </source>
</evidence>
<dbReference type="Gene3D" id="1.10.10.10">
    <property type="entry name" value="Winged helix-like DNA-binding domain superfamily/Winged helix DNA-binding domain"/>
    <property type="match status" value="1"/>
</dbReference>
<dbReference type="InterPro" id="IPR012074">
    <property type="entry name" value="GAF_ANTAR"/>
</dbReference>
<dbReference type="KEGG" id="kfl:Kfla_2059"/>
<evidence type="ECO:0000256" key="1">
    <source>
        <dbReference type="ARBA" id="ARBA00022679"/>
    </source>
</evidence>
<dbReference type="GO" id="GO:0003723">
    <property type="term" value="F:RNA binding"/>
    <property type="evidence" value="ECO:0007669"/>
    <property type="project" value="InterPro"/>
</dbReference>
<reference evidence="6 7" key="2">
    <citation type="journal article" date="2010" name="Stand. Genomic Sci.">
        <title>Complete genome sequence of Kribbella flavida type strain (IFO 14399).</title>
        <authorList>
            <person name="Pukall R."/>
            <person name="Lapidus A."/>
            <person name="Glavina Del Rio T."/>
            <person name="Copeland A."/>
            <person name="Tice H."/>
            <person name="Cheng J.-F."/>
            <person name="Lucas S."/>
            <person name="Chen F."/>
            <person name="Nolan M."/>
            <person name="LaButti K."/>
            <person name="Pati A."/>
            <person name="Ivanova N."/>
            <person name="Mavrommatis K."/>
            <person name="Mikhailova N."/>
            <person name="Pitluck S."/>
            <person name="Bruce D."/>
            <person name="Goodwin L."/>
            <person name="Land M."/>
            <person name="Hauser L."/>
            <person name="Chang Y.-J."/>
            <person name="Jeffries C.D."/>
            <person name="Chen A."/>
            <person name="Palaniappan K."/>
            <person name="Chain P."/>
            <person name="Rohde M."/>
            <person name="Goeker M."/>
            <person name="Bristow J."/>
            <person name="Eisen J.A."/>
            <person name="Markowitz V."/>
            <person name="Hugenholtz P."/>
            <person name="Kyrpides N.C."/>
            <person name="Klenk H.-P."/>
            <person name="Brettin T."/>
        </authorList>
    </citation>
    <scope>NUCLEOTIDE SEQUENCE [LARGE SCALE GENOMIC DNA]</scope>
    <source>
        <strain evidence="7">DSM 17836 / JCM 10339 / NBRC 14399</strain>
    </source>
</reference>
<organism evidence="6 7">
    <name type="scientific">Kribbella flavida (strain DSM 17836 / JCM 10339 / NBRC 14399)</name>
    <dbReference type="NCBI Taxonomy" id="479435"/>
    <lineage>
        <taxon>Bacteria</taxon>
        <taxon>Bacillati</taxon>
        <taxon>Actinomycetota</taxon>
        <taxon>Actinomycetes</taxon>
        <taxon>Propionibacteriales</taxon>
        <taxon>Kribbellaceae</taxon>
        <taxon>Kribbella</taxon>
    </lineage>
</organism>
<dbReference type="AlphaFoldDB" id="D2PS21"/>
<sequence>MSMEHSSAEAFGRLAAELQDADGVEQTVEAVVQYALQAVWCEYASVVLITKRRRPQIMALTDPKLAELYRSQIDAGTGPMITALEQRSALLIPDVLAEARWSAQWSEQMVAAGIRSAMHLPMLVAGRPEAVLSLYSDKPDGFTDDDLAVAHILAQHGSAAVAAARNQVSLTEAVDARKLVGQALGILMERYRLDEVRAFEVLRRYSQDNNRKLRDVAQELLDTRELPTSSQRRM</sequence>
<keyword evidence="7" id="KW-1185">Reference proteome</keyword>
<dbReference type="GO" id="GO:0016301">
    <property type="term" value="F:kinase activity"/>
    <property type="evidence" value="ECO:0007669"/>
    <property type="project" value="UniProtKB-KW"/>
</dbReference>
<keyword evidence="4" id="KW-0804">Transcription</keyword>
<dbReference type="Pfam" id="PF13185">
    <property type="entry name" value="GAF_2"/>
    <property type="match status" value="1"/>
</dbReference>
<evidence type="ECO:0000256" key="2">
    <source>
        <dbReference type="ARBA" id="ARBA00022777"/>
    </source>
</evidence>
<feature type="domain" description="ANTAR" evidence="5">
    <location>
        <begin position="160"/>
        <end position="221"/>
    </location>
</feature>
<dbReference type="InterPro" id="IPR036388">
    <property type="entry name" value="WH-like_DNA-bd_sf"/>
</dbReference>
<dbReference type="SUPFAM" id="SSF52172">
    <property type="entry name" value="CheY-like"/>
    <property type="match status" value="1"/>
</dbReference>
<keyword evidence="3" id="KW-0805">Transcription regulation</keyword>
<dbReference type="SUPFAM" id="SSF55781">
    <property type="entry name" value="GAF domain-like"/>
    <property type="match status" value="1"/>
</dbReference>
<dbReference type="InterPro" id="IPR003018">
    <property type="entry name" value="GAF"/>
</dbReference>
<name>D2PS21_KRIFD</name>
<dbReference type="HOGENOM" id="CLU_074354_2_1_11"/>
<dbReference type="STRING" id="479435.Kfla_2059"/>
<dbReference type="eggNOG" id="COG2203">
    <property type="taxonomic scope" value="Bacteria"/>
</dbReference>
<proteinExistence type="predicted"/>
<evidence type="ECO:0000256" key="4">
    <source>
        <dbReference type="ARBA" id="ARBA00023163"/>
    </source>
</evidence>
<protein>
    <recommendedName>
        <fullName evidence="5">ANTAR domain-containing protein</fullName>
    </recommendedName>
</protein>
<dbReference type="SMART" id="SM00065">
    <property type="entry name" value="GAF"/>
    <property type="match status" value="1"/>
</dbReference>
<dbReference type="PIRSF" id="PIRSF036625">
    <property type="entry name" value="GAF_ANTAR"/>
    <property type="match status" value="1"/>
</dbReference>
<dbReference type="InterPro" id="IPR005561">
    <property type="entry name" value="ANTAR"/>
</dbReference>
<accession>D2PS21</accession>
<keyword evidence="2" id="KW-0418">Kinase</keyword>
<dbReference type="SMART" id="SM01012">
    <property type="entry name" value="ANTAR"/>
    <property type="match status" value="1"/>
</dbReference>